<gene>
    <name evidence="4" type="ORF">O9H85_12650</name>
</gene>
<dbReference type="PANTHER" id="PTHR48106">
    <property type="entry name" value="QUINONE OXIDOREDUCTASE PIG3-RELATED"/>
    <property type="match status" value="1"/>
</dbReference>
<dbReference type="InterPro" id="IPR013154">
    <property type="entry name" value="ADH-like_N"/>
</dbReference>
<dbReference type="EMBL" id="JAQAGZ010000007">
    <property type="protein sequence ID" value="MCZ8513258.1"/>
    <property type="molecule type" value="Genomic_DNA"/>
</dbReference>
<dbReference type="RefSeq" id="WP_269881748.1">
    <property type="nucleotide sequence ID" value="NZ_JAQAGZ010000007.1"/>
</dbReference>
<evidence type="ECO:0000256" key="1">
    <source>
        <dbReference type="ARBA" id="ARBA00022857"/>
    </source>
</evidence>
<dbReference type="PANTHER" id="PTHR48106:SF18">
    <property type="entry name" value="QUINONE OXIDOREDUCTASE PIG3"/>
    <property type="match status" value="1"/>
</dbReference>
<keyword evidence="1" id="KW-0521">NADP</keyword>
<evidence type="ECO:0000256" key="2">
    <source>
        <dbReference type="ARBA" id="ARBA00023002"/>
    </source>
</evidence>
<sequence>MKNMRIVVNGYGGADVLEAVREPLPAPGPGEVRVKVESAGVALADIMRREGVYPGSPIPPFTPGYDAVGIVDAVGENVTRFVPGDMAAVLFNGVGGYSAYVCAREEELIRVPDRVDSAEAAAALLNYVTAYQMLHRFAKLGRASAFLSTAQAEG</sequence>
<keyword evidence="5" id="KW-1185">Reference proteome</keyword>
<evidence type="ECO:0000313" key="5">
    <source>
        <dbReference type="Proteomes" id="UP001527882"/>
    </source>
</evidence>
<dbReference type="InterPro" id="IPR011032">
    <property type="entry name" value="GroES-like_sf"/>
</dbReference>
<dbReference type="Pfam" id="PF08240">
    <property type="entry name" value="ADH_N"/>
    <property type="match status" value="1"/>
</dbReference>
<reference evidence="4 5" key="1">
    <citation type="submission" date="2022-12" db="EMBL/GenBank/DDBJ databases">
        <title>Draft genome sequence of Paenibacillus sp. dW9.</title>
        <authorList>
            <person name="Choi E.-W."/>
            <person name="Kim D.-U."/>
        </authorList>
    </citation>
    <scope>NUCLEOTIDE SEQUENCE [LARGE SCALE GENOMIC DNA]</scope>
    <source>
        <strain evidence="5">dW9</strain>
    </source>
</reference>
<keyword evidence="2" id="KW-0560">Oxidoreductase</keyword>
<protein>
    <submittedName>
        <fullName evidence="4">Alcohol dehydrogenase catalytic domain-containing protein</fullName>
    </submittedName>
</protein>
<evidence type="ECO:0000259" key="3">
    <source>
        <dbReference type="Pfam" id="PF08240"/>
    </source>
</evidence>
<proteinExistence type="predicted"/>
<dbReference type="Proteomes" id="UP001527882">
    <property type="component" value="Unassembled WGS sequence"/>
</dbReference>
<organism evidence="4 5">
    <name type="scientific">Paenibacillus gyeongsangnamensis</name>
    <dbReference type="NCBI Taxonomy" id="3388067"/>
    <lineage>
        <taxon>Bacteria</taxon>
        <taxon>Bacillati</taxon>
        <taxon>Bacillota</taxon>
        <taxon>Bacilli</taxon>
        <taxon>Bacillales</taxon>
        <taxon>Paenibacillaceae</taxon>
        <taxon>Paenibacillus</taxon>
    </lineage>
</organism>
<name>A0ABT4Q8R2_9BACL</name>
<dbReference type="SUPFAM" id="SSF50129">
    <property type="entry name" value="GroES-like"/>
    <property type="match status" value="1"/>
</dbReference>
<evidence type="ECO:0000313" key="4">
    <source>
        <dbReference type="EMBL" id="MCZ8513258.1"/>
    </source>
</evidence>
<comment type="caution">
    <text evidence="4">The sequence shown here is derived from an EMBL/GenBank/DDBJ whole genome shotgun (WGS) entry which is preliminary data.</text>
</comment>
<feature type="domain" description="Alcohol dehydrogenase-like N-terminal" evidence="3">
    <location>
        <begin position="28"/>
        <end position="113"/>
    </location>
</feature>
<dbReference type="Gene3D" id="3.90.180.10">
    <property type="entry name" value="Medium-chain alcohol dehydrogenases, catalytic domain"/>
    <property type="match status" value="1"/>
</dbReference>
<accession>A0ABT4Q8R2</accession>